<feature type="compositionally biased region" description="Basic residues" evidence="1">
    <location>
        <begin position="208"/>
        <end position="217"/>
    </location>
</feature>
<gene>
    <name evidence="4" type="primary">LOC111087279</name>
</gene>
<feature type="compositionally biased region" description="Low complexity" evidence="1">
    <location>
        <begin position="218"/>
        <end position="230"/>
    </location>
</feature>
<feature type="transmembrane region" description="Helical" evidence="2">
    <location>
        <begin position="61"/>
        <end position="84"/>
    </location>
</feature>
<feature type="compositionally biased region" description="Low complexity" evidence="1">
    <location>
        <begin position="147"/>
        <end position="159"/>
    </location>
</feature>
<evidence type="ECO:0000256" key="2">
    <source>
        <dbReference type="SAM" id="Phobius"/>
    </source>
</evidence>
<dbReference type="Proteomes" id="UP000694941">
    <property type="component" value="Unplaced"/>
</dbReference>
<protein>
    <submittedName>
        <fullName evidence="4">Uncharacterized protein LOC111087279</fullName>
    </submittedName>
</protein>
<feature type="transmembrane region" description="Helical" evidence="2">
    <location>
        <begin position="36"/>
        <end position="55"/>
    </location>
</feature>
<feature type="compositionally biased region" description="Low complexity" evidence="1">
    <location>
        <begin position="175"/>
        <end position="195"/>
    </location>
</feature>
<keyword evidence="2" id="KW-0472">Membrane</keyword>
<keyword evidence="2" id="KW-0812">Transmembrane</keyword>
<name>A0ABM1SZN3_LIMPO</name>
<feature type="region of interest" description="Disordered" evidence="1">
    <location>
        <begin position="300"/>
        <end position="323"/>
    </location>
</feature>
<evidence type="ECO:0000256" key="1">
    <source>
        <dbReference type="SAM" id="MobiDB-lite"/>
    </source>
</evidence>
<accession>A0ABM1SZN3</accession>
<dbReference type="GeneID" id="111087279"/>
<proteinExistence type="predicted"/>
<keyword evidence="2" id="KW-1133">Transmembrane helix</keyword>
<dbReference type="RefSeq" id="XP_022249089.1">
    <property type="nucleotide sequence ID" value="XM_022393381.1"/>
</dbReference>
<evidence type="ECO:0000313" key="4">
    <source>
        <dbReference type="RefSeq" id="XP_022249089.1"/>
    </source>
</evidence>
<sequence length="323" mass="36282">MDDTVQPETETVQQPVIIEAEQEVVKSSSSGLNKNLLRCLLLVLPVAIPVVIYLRDVAPTRRIFLTTFVLLLVVVFSCMLMALLRAHRRHLEDAMSDSEITRELAQHHILSMTNRFLPRRSACGTHEIHSYTHTPVHYHLAPHYHSRSPSPQVPHSPVSLDSPLSRSPSCRQHSRSPSLRQPSRSSSVRQHSSRSPLHRNSRSPSPYRTRRSFRRHSSSSPPRRVQSTSRLPRSPSPYRAALSPASYVDQLTPPVVHPGRSRSLFFSVHVNSTQVHVQPPTRDDPPPYEVALGCPLATVRSPREGACNPQAETPPPSYDKVLN</sequence>
<evidence type="ECO:0000313" key="3">
    <source>
        <dbReference type="Proteomes" id="UP000694941"/>
    </source>
</evidence>
<keyword evidence="3" id="KW-1185">Reference proteome</keyword>
<reference evidence="4" key="1">
    <citation type="submission" date="2025-08" db="UniProtKB">
        <authorList>
            <consortium name="RefSeq"/>
        </authorList>
    </citation>
    <scope>IDENTIFICATION</scope>
    <source>
        <tissue evidence="4">Muscle</tissue>
    </source>
</reference>
<feature type="region of interest" description="Disordered" evidence="1">
    <location>
        <begin position="142"/>
        <end position="241"/>
    </location>
</feature>
<organism evidence="3 4">
    <name type="scientific">Limulus polyphemus</name>
    <name type="common">Atlantic horseshoe crab</name>
    <dbReference type="NCBI Taxonomy" id="6850"/>
    <lineage>
        <taxon>Eukaryota</taxon>
        <taxon>Metazoa</taxon>
        <taxon>Ecdysozoa</taxon>
        <taxon>Arthropoda</taxon>
        <taxon>Chelicerata</taxon>
        <taxon>Merostomata</taxon>
        <taxon>Xiphosura</taxon>
        <taxon>Limulidae</taxon>
        <taxon>Limulus</taxon>
    </lineage>
</organism>